<organism evidence="6 7">
    <name type="scientific">Panicum miliaceum</name>
    <name type="common">Proso millet</name>
    <name type="synonym">Broomcorn millet</name>
    <dbReference type="NCBI Taxonomy" id="4540"/>
    <lineage>
        <taxon>Eukaryota</taxon>
        <taxon>Viridiplantae</taxon>
        <taxon>Streptophyta</taxon>
        <taxon>Embryophyta</taxon>
        <taxon>Tracheophyta</taxon>
        <taxon>Spermatophyta</taxon>
        <taxon>Magnoliopsida</taxon>
        <taxon>Liliopsida</taxon>
        <taxon>Poales</taxon>
        <taxon>Poaceae</taxon>
        <taxon>PACMAD clade</taxon>
        <taxon>Panicoideae</taxon>
        <taxon>Panicodae</taxon>
        <taxon>Paniceae</taxon>
        <taxon>Panicinae</taxon>
        <taxon>Panicum</taxon>
        <taxon>Panicum sect. Panicum</taxon>
    </lineage>
</organism>
<feature type="compositionally biased region" description="Basic and acidic residues" evidence="4">
    <location>
        <begin position="931"/>
        <end position="940"/>
    </location>
</feature>
<sequence length="1187" mass="132948">MDSAVLSLTCAGLGAAKEDDDGAVIGYVKSDHCLGTAALPCFLRFFGNGSDNLKDLQRFLRRDDPQRREVFKQVCKWKIASRDLVPIIENYQTDRNLVITAVKVLVFLTMPVEPSSEDVAQQIEYLWDLKAALTCNVAVTVIVSLLEDPLDRLERTLFTEDDWKLVQLVLTLFRNILAIQEITLPQKASGEATHLLFLADSFLELMFQENVMDLILVLTQHMDEPSGYLKEENLLLMEIYHYLFLGRDPGLIARASTKGSKDGSKSLCKGNPSSTPANSLLKIRNVQKGPQKRIAWDNELLYIPKEGITEMLRSFLDQFLSGAYNILMQSVCDDIKNEHHSIEKSDISTFFKVARFVLAFQHEKASNDQKSVKETQPSEVSPSNGHDDNLPFHGDICGPVAATLNEDMFNIVISRWREAHESLKETNDYNTLSAAGSLMKTMIDMIYLVLKVLPEDSRESQTARVLLYKLFYDQTEQGLTQFLLNLFRSFDSHKQPKSDLADLLETIHIMLQLMEKLQARGALRVAKRTKKGRKKKERNDKNENSEPKAENVEPNCADPLDGTKCIPESVPDLRTEDPAVEPSPPEQGEVNASGAHVPDTLVNTAVNMESTANAEGDPSCTDGVMKTNLIDEEGEASDSSIDDHQPATSEVDFNVSRLISSLANNSVVQNVCWLLKHYKSNSYRTNHYIICMLRRFCEDLELSPMLYQLSLLTTFYDILAEQKLSSSKEYTNITRKECHCIDADALLNELKKDAGNKNGEIGSSKGWGGPINIADSLGDDEADLVIPQAPYDADKDRDLSAGEREDDFQKSSTTYKRSRLMSLSDSEAEENERNHVPRGSLNSKVPKRRGRSIFTEEQERLIKDLYEKYKDDRKCSHLIAEALDPTGKISSAQISRKLTQLGLRNATRRKKVADGSLSSGDLATESQNDSLDEHSHDPKPKSSRTKRKRLHGSNRGHDDTSHGRSSDEETLQVLKSRAKNKKLPLVDSSLSASQHQEAQHDPDSDDATIGSMIRSGKKKRLSTSEFEGNVQNHKESSNNTNAKDSSPRVSQHKETLQDNYPDDETIGSMLRSGKKKRLVNSNFSANMQEGQESLRNIDLHDETIASNIMDASPIHGPDAVDNSGSTHEAELLDDFEVELDNHENTDQRITDDVNITESGDATNSEANQRAGLKRRHRLVIDDDDDDE</sequence>
<dbReference type="Proteomes" id="UP000275267">
    <property type="component" value="Unassembled WGS sequence"/>
</dbReference>
<dbReference type="GO" id="GO:0000076">
    <property type="term" value="P:DNA replication checkpoint signaling"/>
    <property type="evidence" value="ECO:0007669"/>
    <property type="project" value="TreeGrafter"/>
</dbReference>
<feature type="compositionally biased region" description="Basic and acidic residues" evidence="4">
    <location>
        <begin position="1142"/>
        <end position="1151"/>
    </location>
</feature>
<dbReference type="GO" id="GO:0003677">
    <property type="term" value="F:DNA binding"/>
    <property type="evidence" value="ECO:0007669"/>
    <property type="project" value="TreeGrafter"/>
</dbReference>
<feature type="domain" description="Timeless N-terminal" evidence="5">
    <location>
        <begin position="51"/>
        <end position="271"/>
    </location>
</feature>
<feature type="compositionally biased region" description="Polar residues" evidence="4">
    <location>
        <begin position="916"/>
        <end position="929"/>
    </location>
</feature>
<comment type="subcellular location">
    <subcellularLocation>
        <location evidence="1">Nucleus</location>
    </subcellularLocation>
</comment>
<feature type="compositionally biased region" description="Basic and acidic residues" evidence="4">
    <location>
        <begin position="793"/>
        <end position="809"/>
    </location>
</feature>
<feature type="compositionally biased region" description="Basic and acidic residues" evidence="4">
    <location>
        <begin position="537"/>
        <end position="551"/>
    </location>
</feature>
<evidence type="ECO:0000256" key="4">
    <source>
        <dbReference type="SAM" id="MobiDB-lite"/>
    </source>
</evidence>
<evidence type="ECO:0000313" key="7">
    <source>
        <dbReference type="Proteomes" id="UP000275267"/>
    </source>
</evidence>
<evidence type="ECO:0000256" key="2">
    <source>
        <dbReference type="ARBA" id="ARBA00023242"/>
    </source>
</evidence>
<feature type="region of interest" description="Disordered" evidence="4">
    <location>
        <begin position="367"/>
        <end position="390"/>
    </location>
</feature>
<feature type="region of interest" description="Disordered" evidence="4">
    <location>
        <begin position="793"/>
        <end position="849"/>
    </location>
</feature>
<feature type="compositionally biased region" description="Basic and acidic residues" evidence="4">
    <location>
        <begin position="955"/>
        <end position="967"/>
    </location>
</feature>
<keyword evidence="7" id="KW-1185">Reference proteome</keyword>
<evidence type="ECO:0000256" key="1">
    <source>
        <dbReference type="ARBA" id="ARBA00004123"/>
    </source>
</evidence>
<evidence type="ECO:0000256" key="3">
    <source>
        <dbReference type="ARBA" id="ARBA00023306"/>
    </source>
</evidence>
<gene>
    <name evidence="6" type="ORF">C2845_PM05G29140</name>
</gene>
<comment type="caution">
    <text evidence="6">The sequence shown here is derived from an EMBL/GenBank/DDBJ whole genome shotgun (WGS) entry which is preliminary data.</text>
</comment>
<dbReference type="PANTHER" id="PTHR22940">
    <property type="entry name" value="TIMEOUT/TIMELESS-2"/>
    <property type="match status" value="1"/>
</dbReference>
<feature type="region of interest" description="Disordered" evidence="4">
    <location>
        <begin position="908"/>
        <end position="970"/>
    </location>
</feature>
<feature type="compositionally biased region" description="Polar residues" evidence="4">
    <location>
        <begin position="1153"/>
        <end position="1167"/>
    </location>
</feature>
<feature type="compositionally biased region" description="Basic residues" evidence="4">
    <location>
        <begin position="941"/>
        <end position="954"/>
    </location>
</feature>
<evidence type="ECO:0000313" key="6">
    <source>
        <dbReference type="EMBL" id="RLN30236.1"/>
    </source>
</evidence>
<feature type="region of interest" description="Disordered" evidence="4">
    <location>
        <begin position="988"/>
        <end position="1073"/>
    </location>
</feature>
<keyword evidence="2" id="KW-0539">Nucleus</keyword>
<dbReference type="InterPro" id="IPR006906">
    <property type="entry name" value="Timeless_N"/>
</dbReference>
<feature type="region of interest" description="Disordered" evidence="4">
    <location>
        <begin position="524"/>
        <end position="595"/>
    </location>
</feature>
<name>A0A3L6T2L8_PANMI</name>
<dbReference type="AlphaFoldDB" id="A0A3L6T2L8"/>
<evidence type="ECO:0000259" key="5">
    <source>
        <dbReference type="Pfam" id="PF04821"/>
    </source>
</evidence>
<dbReference type="InterPro" id="IPR044998">
    <property type="entry name" value="Timeless"/>
</dbReference>
<dbReference type="Pfam" id="PF04821">
    <property type="entry name" value="TIMELESS"/>
    <property type="match status" value="1"/>
</dbReference>
<keyword evidence="3" id="KW-0131">Cell cycle</keyword>
<feature type="compositionally biased region" description="Basic residues" evidence="4">
    <location>
        <begin position="525"/>
        <end position="536"/>
    </location>
</feature>
<dbReference type="OrthoDB" id="310853at2759"/>
<dbReference type="EMBL" id="PQIB02000003">
    <property type="protein sequence ID" value="RLN30236.1"/>
    <property type="molecule type" value="Genomic_DNA"/>
</dbReference>
<dbReference type="PANTHER" id="PTHR22940:SF4">
    <property type="entry name" value="PROTEIN TIMELESS HOMOLOG"/>
    <property type="match status" value="1"/>
</dbReference>
<dbReference type="GO" id="GO:0043111">
    <property type="term" value="P:replication fork arrest"/>
    <property type="evidence" value="ECO:0007669"/>
    <property type="project" value="TreeGrafter"/>
</dbReference>
<feature type="compositionally biased region" description="Polar residues" evidence="4">
    <location>
        <begin position="1023"/>
        <end position="1049"/>
    </location>
</feature>
<dbReference type="GO" id="GO:0006281">
    <property type="term" value="P:DNA repair"/>
    <property type="evidence" value="ECO:0007669"/>
    <property type="project" value="TreeGrafter"/>
</dbReference>
<dbReference type="STRING" id="4540.A0A3L6T2L8"/>
<protein>
    <recommendedName>
        <fullName evidence="5">Timeless N-terminal domain-containing protein</fullName>
    </recommendedName>
</protein>
<feature type="compositionally biased region" description="Polar residues" evidence="4">
    <location>
        <begin position="374"/>
        <end position="384"/>
    </location>
</feature>
<proteinExistence type="predicted"/>
<feature type="compositionally biased region" description="Polar residues" evidence="4">
    <location>
        <begin position="810"/>
        <end position="825"/>
    </location>
</feature>
<feature type="region of interest" description="Disordered" evidence="4">
    <location>
        <begin position="1142"/>
        <end position="1187"/>
    </location>
</feature>
<accession>A0A3L6T2L8</accession>
<dbReference type="GO" id="GO:0031298">
    <property type="term" value="C:replication fork protection complex"/>
    <property type="evidence" value="ECO:0007669"/>
    <property type="project" value="TreeGrafter"/>
</dbReference>
<reference evidence="7" key="1">
    <citation type="journal article" date="2019" name="Nat. Commun.">
        <title>The genome of broomcorn millet.</title>
        <authorList>
            <person name="Zou C."/>
            <person name="Miki D."/>
            <person name="Li D."/>
            <person name="Tang Q."/>
            <person name="Xiao L."/>
            <person name="Rajput S."/>
            <person name="Deng P."/>
            <person name="Jia W."/>
            <person name="Huang R."/>
            <person name="Zhang M."/>
            <person name="Sun Y."/>
            <person name="Hu J."/>
            <person name="Fu X."/>
            <person name="Schnable P.S."/>
            <person name="Li F."/>
            <person name="Zhang H."/>
            <person name="Feng B."/>
            <person name="Zhu X."/>
            <person name="Liu R."/>
            <person name="Schnable J.C."/>
            <person name="Zhu J.-K."/>
            <person name="Zhang H."/>
        </authorList>
    </citation>
    <scope>NUCLEOTIDE SEQUENCE [LARGE SCALE GENOMIC DNA]</scope>
</reference>